<accession>A0ABD5BAT1</accession>
<dbReference type="Gene3D" id="3.40.50.2000">
    <property type="entry name" value="Glycogen Phosphorylase B"/>
    <property type="match status" value="2"/>
</dbReference>
<feature type="domain" description="Glycosyl transferase family 1" evidence="3">
    <location>
        <begin position="192"/>
        <end position="328"/>
    </location>
</feature>
<dbReference type="RefSeq" id="WP_078795746.1">
    <property type="nucleotide sequence ID" value="NZ_CP040516.1"/>
</dbReference>
<reference evidence="4 5" key="1">
    <citation type="submission" date="2023-06" db="EMBL/GenBank/DDBJ databases">
        <title>Nosocomial Elizabethkingia miricola genome.</title>
        <authorList>
            <person name="Morgado S."/>
            <person name="Fonseca E."/>
            <person name="Freitas F."/>
            <person name="Vicente A.C."/>
        </authorList>
    </citation>
    <scope>NUCLEOTIDE SEQUENCE [LARGE SCALE GENOMIC DNA]</scope>
    <source>
        <strain evidence="4 5">EM15</strain>
    </source>
</reference>
<evidence type="ECO:0000259" key="3">
    <source>
        <dbReference type="Pfam" id="PF00534"/>
    </source>
</evidence>
<name>A0ABD5BAT1_ELIMR</name>
<evidence type="ECO:0000256" key="1">
    <source>
        <dbReference type="ARBA" id="ARBA00022679"/>
    </source>
</evidence>
<keyword evidence="1 4" id="KW-0808">Transferase</keyword>
<dbReference type="Proteomes" id="UP001239265">
    <property type="component" value="Unassembled WGS sequence"/>
</dbReference>
<proteinExistence type="predicted"/>
<keyword evidence="2" id="KW-0472">Membrane</keyword>
<dbReference type="PANTHER" id="PTHR46401">
    <property type="entry name" value="GLYCOSYLTRANSFERASE WBBK-RELATED"/>
    <property type="match status" value="1"/>
</dbReference>
<keyword evidence="2" id="KW-0812">Transmembrane</keyword>
<evidence type="ECO:0000313" key="4">
    <source>
        <dbReference type="EMBL" id="MDQ8750835.1"/>
    </source>
</evidence>
<dbReference type="GO" id="GO:0016757">
    <property type="term" value="F:glycosyltransferase activity"/>
    <property type="evidence" value="ECO:0007669"/>
    <property type="project" value="UniProtKB-KW"/>
</dbReference>
<dbReference type="AlphaFoldDB" id="A0ABD5BAT1"/>
<gene>
    <name evidence="4" type="ORF">QT385_19405</name>
</gene>
<protein>
    <submittedName>
        <fullName evidence="4">Glycosyltransferase</fullName>
        <ecNumber evidence="4">2.4.-.-</ecNumber>
    </submittedName>
</protein>
<evidence type="ECO:0000256" key="2">
    <source>
        <dbReference type="SAM" id="Phobius"/>
    </source>
</evidence>
<feature type="transmembrane region" description="Helical" evidence="2">
    <location>
        <begin position="68"/>
        <end position="84"/>
    </location>
</feature>
<dbReference type="Pfam" id="PF00534">
    <property type="entry name" value="Glycos_transf_1"/>
    <property type="match status" value="1"/>
</dbReference>
<dbReference type="CDD" id="cd03801">
    <property type="entry name" value="GT4_PimA-like"/>
    <property type="match status" value="1"/>
</dbReference>
<dbReference type="InterPro" id="IPR001296">
    <property type="entry name" value="Glyco_trans_1"/>
</dbReference>
<organism evidence="4 5">
    <name type="scientific">Elizabethkingia miricola</name>
    <name type="common">Chryseobacterium miricola</name>
    <dbReference type="NCBI Taxonomy" id="172045"/>
    <lineage>
        <taxon>Bacteria</taxon>
        <taxon>Pseudomonadati</taxon>
        <taxon>Bacteroidota</taxon>
        <taxon>Flavobacteriia</taxon>
        <taxon>Flavobacteriales</taxon>
        <taxon>Weeksellaceae</taxon>
        <taxon>Elizabethkingia</taxon>
    </lineage>
</organism>
<dbReference type="PANTHER" id="PTHR46401:SF2">
    <property type="entry name" value="GLYCOSYLTRANSFERASE WBBK-RELATED"/>
    <property type="match status" value="1"/>
</dbReference>
<dbReference type="EC" id="2.4.-.-" evidence="4"/>
<comment type="caution">
    <text evidence="4">The sequence shown here is derived from an EMBL/GenBank/DDBJ whole genome shotgun (WGS) entry which is preliminary data.</text>
</comment>
<dbReference type="SUPFAM" id="SSF53756">
    <property type="entry name" value="UDP-Glycosyltransferase/glycogen phosphorylase"/>
    <property type="match status" value="1"/>
</dbReference>
<keyword evidence="4" id="KW-0328">Glycosyltransferase</keyword>
<evidence type="ECO:0000313" key="5">
    <source>
        <dbReference type="Proteomes" id="UP001239265"/>
    </source>
</evidence>
<sequence>MKVIHVVCNPSTGVLSLITSLVAEQSKSKDVNFSLMVIYDKTINIKEVDSSFVNFDVKKIYSPLKINTIFYFIFYILSKFFTFFNQKNTFYHFHNAQMSAAFLNKKNQNNSLITIHGFPAYDSFMANKKSIVRKLHFLFFKRIVLKKLIVSSVDYLSLEKIKKCFGTDLTNSFVIPNCCNLNLPTVSSDERRNTIRFVFIGAIDENKGISNIVNVFNTLIENYELHVFGLGEKLYSLIDNNVNNKKIFFYGNVQRSEILKLLPLFDVYISFSHTEGFSMSFIEALASGLSVITTDWGDVRRYINNNGYIINRNEEDLERHILKFFENDRIILNEMKGESIKIFQQNLSPLIVSDQYQIIYEKSK</sequence>
<dbReference type="EMBL" id="JAUCQJ010000006">
    <property type="protein sequence ID" value="MDQ8750835.1"/>
    <property type="molecule type" value="Genomic_DNA"/>
</dbReference>
<keyword evidence="2" id="KW-1133">Transmembrane helix</keyword>